<dbReference type="EMBL" id="BAAAHH010000017">
    <property type="protein sequence ID" value="GAA0956223.1"/>
    <property type="molecule type" value="Genomic_DNA"/>
</dbReference>
<organism evidence="1 2">
    <name type="scientific">Actinocorallia libanotica</name>
    <dbReference type="NCBI Taxonomy" id="46162"/>
    <lineage>
        <taxon>Bacteria</taxon>
        <taxon>Bacillati</taxon>
        <taxon>Actinomycetota</taxon>
        <taxon>Actinomycetes</taxon>
        <taxon>Streptosporangiales</taxon>
        <taxon>Thermomonosporaceae</taxon>
        <taxon>Actinocorallia</taxon>
    </lineage>
</organism>
<comment type="caution">
    <text evidence="1">The sequence shown here is derived from an EMBL/GenBank/DDBJ whole genome shotgun (WGS) entry which is preliminary data.</text>
</comment>
<reference evidence="2" key="1">
    <citation type="journal article" date="2019" name="Int. J. Syst. Evol. Microbiol.">
        <title>The Global Catalogue of Microorganisms (GCM) 10K type strain sequencing project: providing services to taxonomists for standard genome sequencing and annotation.</title>
        <authorList>
            <consortium name="The Broad Institute Genomics Platform"/>
            <consortium name="The Broad Institute Genome Sequencing Center for Infectious Disease"/>
            <person name="Wu L."/>
            <person name="Ma J."/>
        </authorList>
    </citation>
    <scope>NUCLEOTIDE SEQUENCE [LARGE SCALE GENOMIC DNA]</scope>
    <source>
        <strain evidence="2">JCM 10696</strain>
    </source>
</reference>
<proteinExistence type="predicted"/>
<accession>A0ABP4BZE7</accession>
<name>A0ABP4BZE7_9ACTN</name>
<evidence type="ECO:0000313" key="1">
    <source>
        <dbReference type="EMBL" id="GAA0956223.1"/>
    </source>
</evidence>
<keyword evidence="2" id="KW-1185">Reference proteome</keyword>
<dbReference type="Proteomes" id="UP001500665">
    <property type="component" value="Unassembled WGS sequence"/>
</dbReference>
<protein>
    <submittedName>
        <fullName evidence="1">Uncharacterized protein</fullName>
    </submittedName>
</protein>
<sequence>MVSEQPAAPDAYDPRPIPPLLLLALPSGLDQASALRDMVRAIQQTHTALSQRIKESVRAVEKTGQGEQDYWWGSLAAFSESQDFLVKELCDQFDLHDQFDACEPLSGDPVHVGTSPYRPRLPAADGVEAADEVLEVLYAKRDHLASLAASFSAEADSWKDADTEDRYLLNRGMSLAYATACDLIEQALARITGLDLVTFTAFLDEHGTNRGAYQ</sequence>
<evidence type="ECO:0000313" key="2">
    <source>
        <dbReference type="Proteomes" id="UP001500665"/>
    </source>
</evidence>
<gene>
    <name evidence="1" type="ORF">GCM10009550_42000</name>
</gene>